<dbReference type="SUPFAM" id="SSF51206">
    <property type="entry name" value="cAMP-binding domain-like"/>
    <property type="match status" value="1"/>
</dbReference>
<dbReference type="SMART" id="SM00116">
    <property type="entry name" value="CBS"/>
    <property type="match status" value="2"/>
</dbReference>
<feature type="domain" description="CBS" evidence="4">
    <location>
        <begin position="227"/>
        <end position="282"/>
    </location>
</feature>
<proteinExistence type="predicted"/>
<dbReference type="InterPro" id="IPR014710">
    <property type="entry name" value="RmlC-like_jellyroll"/>
</dbReference>
<sequence length="628" mass="71606">MNKITIDNIEKLIVNLKNHYLFSDLPDKNLKIILGNSSIVELNKNEKLFEKNETYHKGVYFVLEGSVLFINNEQPIAEMGYGSILGITTFLGKSTYLVSAVAKDFVKLIFFPEICIYKLISDFEVFKNRFYNLVSERFRLLQGDSSTKSLQLTYKPISAFMTKNVQSLNEDDTILNASKLMSKKNIGSVVITDKKNNVKGLITSKHIVHKFLSQEDIDLSANVSFFMETNPIKVPKDYPSIEVLSEMQSKNQDYAIVTEKDKPLGIVSNKDLLKIFYATASTFTLNIENASSYEELKSIKNNLYIVVKHLLDNSRMTSEILPTISTIHINIQKKVHKLCLEEFQNSTGKNISDLNYAIIIMGSGARKEMMLNPDQDNGYIFGDDLGDEEISILMDFGKLFTEKLDYVGYEKCKGNVMVTNPEMSRKLSQWKKQIDVITLNAEDKGFTWSNIVFDMDTFYGNIELVENLRDFILKIVASRPLFLIQMLERETHFKIPITFFGNFIVEKSGEHAGMLNLKNSALTFITDIVRAFSLSNNIRQLNTIDRAKQLKMNEILSEETVTKIISAYETVVDLALTKEIKDAENGRTISKYINPNELSVFNQNRLKNALGSISKLLNLSLKYFKGQF</sequence>
<dbReference type="InterPro" id="IPR000644">
    <property type="entry name" value="CBS_dom"/>
</dbReference>
<dbReference type="InterPro" id="IPR000595">
    <property type="entry name" value="cNMP-bd_dom"/>
</dbReference>
<comment type="caution">
    <text evidence="5">The sequence shown here is derived from an EMBL/GenBank/DDBJ whole genome shotgun (WGS) entry which is preliminary data.</text>
</comment>
<evidence type="ECO:0000313" key="5">
    <source>
        <dbReference type="EMBL" id="PMP72773.1"/>
    </source>
</evidence>
<organism evidence="5 6">
    <name type="scientific">Calditerrivibrio nitroreducens</name>
    <dbReference type="NCBI Taxonomy" id="477976"/>
    <lineage>
        <taxon>Bacteria</taxon>
        <taxon>Pseudomonadati</taxon>
        <taxon>Deferribacterota</taxon>
        <taxon>Deferribacteres</taxon>
        <taxon>Deferribacterales</taxon>
        <taxon>Calditerrivibrionaceae</taxon>
    </lineage>
</organism>
<dbReference type="InterPro" id="IPR005105">
    <property type="entry name" value="GlnD_Uridyltrans_N"/>
</dbReference>
<protein>
    <recommendedName>
        <fullName evidence="7">CBS domain and cyclic nucleotide-regulated nucleotidyltransferase</fullName>
    </recommendedName>
</protein>
<dbReference type="Pfam" id="PF10335">
    <property type="entry name" value="DUF294_C"/>
    <property type="match status" value="1"/>
</dbReference>
<dbReference type="Pfam" id="PF03445">
    <property type="entry name" value="DUF294"/>
    <property type="match status" value="1"/>
</dbReference>
<dbReference type="PANTHER" id="PTHR48108:SF26">
    <property type="entry name" value="CBS DOMAIN-CONTAINING PROTEIN DDB_G0289609"/>
    <property type="match status" value="1"/>
</dbReference>
<dbReference type="GO" id="GO:0008773">
    <property type="term" value="F:[protein-PII] uridylyltransferase activity"/>
    <property type="evidence" value="ECO:0007669"/>
    <property type="project" value="InterPro"/>
</dbReference>
<dbReference type="AlphaFoldDB" id="A0A2J6WQV9"/>
<evidence type="ECO:0000259" key="3">
    <source>
        <dbReference type="PROSITE" id="PS50042"/>
    </source>
</evidence>
<dbReference type="InterPro" id="IPR018490">
    <property type="entry name" value="cNMP-bd_dom_sf"/>
</dbReference>
<dbReference type="InterPro" id="IPR046342">
    <property type="entry name" value="CBS_dom_sf"/>
</dbReference>
<evidence type="ECO:0000256" key="1">
    <source>
        <dbReference type="ARBA" id="ARBA00022737"/>
    </source>
</evidence>
<dbReference type="Proteomes" id="UP000242881">
    <property type="component" value="Unassembled WGS sequence"/>
</dbReference>
<dbReference type="Gene3D" id="2.60.120.10">
    <property type="entry name" value="Jelly Rolls"/>
    <property type="match status" value="1"/>
</dbReference>
<dbReference type="PROSITE" id="PS50042">
    <property type="entry name" value="CNMP_BINDING_3"/>
    <property type="match status" value="1"/>
</dbReference>
<name>A0A2J6WQV9_9BACT</name>
<dbReference type="PROSITE" id="PS51371">
    <property type="entry name" value="CBS"/>
    <property type="match status" value="2"/>
</dbReference>
<dbReference type="Gene3D" id="3.10.580.10">
    <property type="entry name" value="CBS-domain"/>
    <property type="match status" value="1"/>
</dbReference>
<evidence type="ECO:0000256" key="2">
    <source>
        <dbReference type="PROSITE-ProRule" id="PRU00703"/>
    </source>
</evidence>
<evidence type="ECO:0000259" key="4">
    <source>
        <dbReference type="PROSITE" id="PS51371"/>
    </source>
</evidence>
<dbReference type="Pfam" id="PF00571">
    <property type="entry name" value="CBS"/>
    <property type="match status" value="2"/>
</dbReference>
<dbReference type="InterPro" id="IPR051462">
    <property type="entry name" value="CBS_domain-containing"/>
</dbReference>
<keyword evidence="1" id="KW-0677">Repeat</keyword>
<dbReference type="PANTHER" id="PTHR48108">
    <property type="entry name" value="CBS DOMAIN-CONTAINING PROTEIN CBSX2, CHLOROPLASTIC"/>
    <property type="match status" value="1"/>
</dbReference>
<accession>A0A2J6WQV9</accession>
<reference evidence="5 6" key="1">
    <citation type="submission" date="2018-01" db="EMBL/GenBank/DDBJ databases">
        <title>Metagenomic assembled genomes from two thermal pools in the Uzon Caldera, Kamchatka, Russia.</title>
        <authorList>
            <person name="Wilkins L."/>
            <person name="Ettinger C."/>
        </authorList>
    </citation>
    <scope>NUCLEOTIDE SEQUENCE [LARGE SCALE GENOMIC DNA]</scope>
    <source>
        <strain evidence="5">ZAV-05</strain>
    </source>
</reference>
<gene>
    <name evidence="5" type="ORF">C0187_00940</name>
</gene>
<dbReference type="EMBL" id="PNIN01000017">
    <property type="protein sequence ID" value="PMP72773.1"/>
    <property type="molecule type" value="Genomic_DNA"/>
</dbReference>
<keyword evidence="2" id="KW-0129">CBS domain</keyword>
<dbReference type="SUPFAM" id="SSF54631">
    <property type="entry name" value="CBS-domain pair"/>
    <property type="match status" value="1"/>
</dbReference>
<dbReference type="CDD" id="cd00038">
    <property type="entry name" value="CAP_ED"/>
    <property type="match status" value="1"/>
</dbReference>
<evidence type="ECO:0008006" key="7">
    <source>
        <dbReference type="Google" id="ProtNLM"/>
    </source>
</evidence>
<dbReference type="Pfam" id="PF00027">
    <property type="entry name" value="cNMP_binding"/>
    <property type="match status" value="1"/>
</dbReference>
<feature type="domain" description="Cyclic nucleotide-binding" evidence="3">
    <location>
        <begin position="21"/>
        <end position="137"/>
    </location>
</feature>
<dbReference type="CDD" id="cd05401">
    <property type="entry name" value="NT_GlnE_GlnD_like"/>
    <property type="match status" value="1"/>
</dbReference>
<dbReference type="InterPro" id="IPR018821">
    <property type="entry name" value="DUF294_put_nucleoTrafse_sb-bd"/>
</dbReference>
<feature type="domain" description="CBS" evidence="4">
    <location>
        <begin position="161"/>
        <end position="219"/>
    </location>
</feature>
<evidence type="ECO:0000313" key="6">
    <source>
        <dbReference type="Proteomes" id="UP000242881"/>
    </source>
</evidence>